<feature type="domain" description="Bicarbonate transporter-like transmembrane" evidence="11">
    <location>
        <begin position="227"/>
        <end position="399"/>
    </location>
</feature>
<dbReference type="OrthoDB" id="1735926at2759"/>
<dbReference type="Gene3D" id="3.40.930.10">
    <property type="entry name" value="Mannitol-specific EII, Chain A"/>
    <property type="match status" value="1"/>
</dbReference>
<keyword evidence="3" id="KW-0813">Transport</keyword>
<comment type="caution">
    <text evidence="12">The sequence shown here is derived from an EMBL/GenBank/DDBJ whole genome shotgun (WGS) entry which is preliminary data.</text>
</comment>
<dbReference type="GO" id="GO:0005452">
    <property type="term" value="F:solute:inorganic anion antiporter activity"/>
    <property type="evidence" value="ECO:0007669"/>
    <property type="project" value="InterPro"/>
</dbReference>
<feature type="transmembrane region" description="Helical" evidence="9">
    <location>
        <begin position="503"/>
        <end position="527"/>
    </location>
</feature>
<feature type="transmembrane region" description="Helical" evidence="9">
    <location>
        <begin position="617"/>
        <end position="641"/>
    </location>
</feature>
<evidence type="ECO:0000256" key="6">
    <source>
        <dbReference type="ARBA" id="ARBA00022989"/>
    </source>
</evidence>
<evidence type="ECO:0000256" key="8">
    <source>
        <dbReference type="ARBA" id="ARBA00023136"/>
    </source>
</evidence>
<dbReference type="GO" id="GO:0006820">
    <property type="term" value="P:monoatomic anion transport"/>
    <property type="evidence" value="ECO:0007669"/>
    <property type="project" value="InterPro"/>
</dbReference>
<dbReference type="InterPro" id="IPR011531">
    <property type="entry name" value="HCO3_transpt-like_TM_dom"/>
</dbReference>
<keyword evidence="5 9" id="KW-0812">Transmembrane</keyword>
<feature type="domain" description="Bicarbonate transporter-like transmembrane" evidence="11">
    <location>
        <begin position="415"/>
        <end position="735"/>
    </location>
</feature>
<dbReference type="InterPro" id="IPR016152">
    <property type="entry name" value="PTrfase/Anion_transptr"/>
</dbReference>
<dbReference type="EMBL" id="CAJFCW020000005">
    <property type="protein sequence ID" value="CAG9119886.1"/>
    <property type="molecule type" value="Genomic_DNA"/>
</dbReference>
<dbReference type="PANTHER" id="PTHR11453:SF121">
    <property type="entry name" value="ANION TRANSPORTER ABTS-2"/>
    <property type="match status" value="1"/>
</dbReference>
<proteinExistence type="inferred from homology"/>
<accession>A0A811L8L9</accession>
<dbReference type="InterPro" id="IPR002178">
    <property type="entry name" value="PTS_EIIA_type-2_dom"/>
</dbReference>
<protein>
    <recommendedName>
        <fullName evidence="14">Anion exchange protein</fullName>
    </recommendedName>
</protein>
<feature type="transmembrane region" description="Helical" evidence="9">
    <location>
        <begin position="701"/>
        <end position="721"/>
    </location>
</feature>
<gene>
    <name evidence="12" type="ORF">BOKJ2_LOCUS11099</name>
</gene>
<feature type="transmembrane region" description="Helical" evidence="9">
    <location>
        <begin position="420"/>
        <end position="440"/>
    </location>
</feature>
<dbReference type="GO" id="GO:0050801">
    <property type="term" value="P:monoatomic ion homeostasis"/>
    <property type="evidence" value="ECO:0007669"/>
    <property type="project" value="TreeGrafter"/>
</dbReference>
<feature type="domain" description="PTS EIIA type-2" evidence="10">
    <location>
        <begin position="74"/>
        <end position="197"/>
    </location>
</feature>
<dbReference type="EMBL" id="CAJFDH010000005">
    <property type="protein sequence ID" value="CAD5224478.1"/>
    <property type="molecule type" value="Genomic_DNA"/>
</dbReference>
<sequence length="737" mass="83561">MDVESLALTKNQVRLLQFETKNVGLKHFKYEYRARRDVHKLTKSASIYLDLEENGLKGILSHMLDGVTLKNCDKDTVLRQLISVDVQTEVNFTKNRLQSLRVAESDAYIDQNWVLLHANVDEVTDRSVTIARLKHPVNLGPYLEDVTFVIIVLCPSDVIYSKQSFETAQSFATLFSSPEHRVRLKHLDTEGDFKEALIEMSNELEERHGNVEMNGIGKVTEQWWPGKGICDDFKRRWGHYRSDYMDGLKTGRDVQKTISAAVFLYFSVLPTAIALGMLNDLNTNGKINVKKEILSQVIGGLWFGLFGGQLFLVMLSTAPISIYIEVIQQLSNQYHLDFFKVYTMTGIWCSIFLIIAATFEFSKVMKYARRSLEELFGLFISLALIIRSLKAMVSAIGHHFPYCIEDYGLGDSAVVPCSRSSGLMFIVLALGTFIISYFLYRFRVSCYLGKLKRELLADYSLPIGVMTMSAIYLIVFNDVTMQSFSYDDTHSPFTVTAFSDQSIQAHVISLLLGIPLAILFFMDQLIVTNTVDNNQNNLQKGSASNWDLVIVAIMNVVLSVLGLPWMHGALPQAFMHLKALADVEDKRANGVVESSIVKNRETRCATLLAHLLMIPTYLFLLPYLKMIPTAIFHGLFLYLAITSMDGNELVQRISLIFTEQRLYPPFHYLRRVPQKIVHLFTVIESLQLVILVSVGHVPWPIVELAFPVITFLFIPFNYLVVPKVIKPHYLSVLDGAH</sequence>
<dbReference type="AlphaFoldDB" id="A0A811L8L9"/>
<feature type="transmembrane region" description="Helical" evidence="9">
    <location>
        <begin position="676"/>
        <end position="695"/>
    </location>
</feature>
<dbReference type="InterPro" id="IPR003020">
    <property type="entry name" value="HCO3_transpt_euk"/>
</dbReference>
<dbReference type="Pfam" id="PF00955">
    <property type="entry name" value="HCO3_cotransp"/>
    <property type="match status" value="2"/>
</dbReference>
<evidence type="ECO:0000256" key="3">
    <source>
        <dbReference type="ARBA" id="ARBA00022448"/>
    </source>
</evidence>
<dbReference type="Pfam" id="PF00359">
    <property type="entry name" value="PTS_EIIA_2"/>
    <property type="match status" value="1"/>
</dbReference>
<keyword evidence="4" id="KW-1003">Cell membrane</keyword>
<evidence type="ECO:0000256" key="2">
    <source>
        <dbReference type="ARBA" id="ARBA00010993"/>
    </source>
</evidence>
<keyword evidence="7" id="KW-0406">Ion transport</keyword>
<evidence type="ECO:0000313" key="13">
    <source>
        <dbReference type="Proteomes" id="UP000614601"/>
    </source>
</evidence>
<dbReference type="Gene3D" id="1.10.287.570">
    <property type="entry name" value="Helical hairpin bin"/>
    <property type="match status" value="1"/>
</dbReference>
<reference evidence="12" key="1">
    <citation type="submission" date="2020-09" db="EMBL/GenBank/DDBJ databases">
        <authorList>
            <person name="Kikuchi T."/>
        </authorList>
    </citation>
    <scope>NUCLEOTIDE SEQUENCE</scope>
    <source>
        <strain evidence="12">SH1</strain>
    </source>
</reference>
<evidence type="ECO:0000259" key="11">
    <source>
        <dbReference type="Pfam" id="PF00955"/>
    </source>
</evidence>
<feature type="transmembrane region" description="Helical" evidence="9">
    <location>
        <begin position="548"/>
        <end position="567"/>
    </location>
</feature>
<feature type="transmembrane region" description="Helical" evidence="9">
    <location>
        <begin position="299"/>
        <end position="324"/>
    </location>
</feature>
<organism evidence="12 13">
    <name type="scientific">Bursaphelenchus okinawaensis</name>
    <dbReference type="NCBI Taxonomy" id="465554"/>
    <lineage>
        <taxon>Eukaryota</taxon>
        <taxon>Metazoa</taxon>
        <taxon>Ecdysozoa</taxon>
        <taxon>Nematoda</taxon>
        <taxon>Chromadorea</taxon>
        <taxon>Rhabditida</taxon>
        <taxon>Tylenchina</taxon>
        <taxon>Tylenchomorpha</taxon>
        <taxon>Aphelenchoidea</taxon>
        <taxon>Aphelenchoididae</taxon>
        <taxon>Bursaphelenchus</taxon>
    </lineage>
</organism>
<evidence type="ECO:0000259" key="10">
    <source>
        <dbReference type="Pfam" id="PF00359"/>
    </source>
</evidence>
<comment type="similarity">
    <text evidence="2">Belongs to the anion exchanger (TC 2.A.31) family.</text>
</comment>
<evidence type="ECO:0000256" key="1">
    <source>
        <dbReference type="ARBA" id="ARBA00004651"/>
    </source>
</evidence>
<keyword evidence="8 9" id="KW-0472">Membrane</keyword>
<evidence type="ECO:0008006" key="14">
    <source>
        <dbReference type="Google" id="ProtNLM"/>
    </source>
</evidence>
<evidence type="ECO:0000256" key="4">
    <source>
        <dbReference type="ARBA" id="ARBA00022475"/>
    </source>
</evidence>
<feature type="transmembrane region" description="Helical" evidence="9">
    <location>
        <begin position="461"/>
        <end position="483"/>
    </location>
</feature>
<evidence type="ECO:0000256" key="9">
    <source>
        <dbReference type="SAM" id="Phobius"/>
    </source>
</evidence>
<feature type="transmembrane region" description="Helical" evidence="9">
    <location>
        <begin position="344"/>
        <end position="363"/>
    </location>
</feature>
<dbReference type="GO" id="GO:0016323">
    <property type="term" value="C:basolateral plasma membrane"/>
    <property type="evidence" value="ECO:0007669"/>
    <property type="project" value="TreeGrafter"/>
</dbReference>
<evidence type="ECO:0000313" key="12">
    <source>
        <dbReference type="EMBL" id="CAD5224478.1"/>
    </source>
</evidence>
<feature type="transmembrane region" description="Helical" evidence="9">
    <location>
        <begin position="258"/>
        <end position="278"/>
    </location>
</feature>
<comment type="subcellular location">
    <subcellularLocation>
        <location evidence="1">Cell membrane</location>
        <topology evidence="1">Multi-pass membrane protein</topology>
    </subcellularLocation>
</comment>
<keyword evidence="6 9" id="KW-1133">Transmembrane helix</keyword>
<dbReference type="PANTHER" id="PTHR11453">
    <property type="entry name" value="ANION EXCHANGE PROTEIN"/>
    <property type="match status" value="1"/>
</dbReference>
<evidence type="ECO:0000256" key="7">
    <source>
        <dbReference type="ARBA" id="ARBA00023065"/>
    </source>
</evidence>
<dbReference type="SUPFAM" id="SSF55804">
    <property type="entry name" value="Phoshotransferase/anion transport protein"/>
    <property type="match status" value="1"/>
</dbReference>
<dbReference type="Proteomes" id="UP000614601">
    <property type="component" value="Unassembled WGS sequence"/>
</dbReference>
<evidence type="ECO:0000256" key="5">
    <source>
        <dbReference type="ARBA" id="ARBA00022692"/>
    </source>
</evidence>
<name>A0A811L8L9_9BILA</name>
<keyword evidence="13" id="KW-1185">Reference proteome</keyword>
<feature type="transmembrane region" description="Helical" evidence="9">
    <location>
        <begin position="375"/>
        <end position="400"/>
    </location>
</feature>
<dbReference type="Proteomes" id="UP000783686">
    <property type="component" value="Unassembled WGS sequence"/>
</dbReference>